<reference evidence="3" key="1">
    <citation type="submission" date="2014-09" db="EMBL/GenBank/DDBJ databases">
        <authorList>
            <person name="Mudge J."/>
            <person name="Ramaraj T."/>
            <person name="Lindquist I.E."/>
            <person name="Bharti A.K."/>
            <person name="Sundararajan A."/>
            <person name="Cameron C.T."/>
            <person name="Woodward J.E."/>
            <person name="May G.D."/>
            <person name="Brubaker C."/>
            <person name="Broadhvest J."/>
            <person name="Wilkins T.A."/>
        </authorList>
    </citation>
    <scope>NUCLEOTIDE SEQUENCE</scope>
    <source>
        <strain evidence="3">cv. AKA8401</strain>
    </source>
</reference>
<accession>A0A0B0N045</accession>
<evidence type="ECO:0000313" key="2">
    <source>
        <dbReference type="EMBL" id="KHG06350.1"/>
    </source>
</evidence>
<gene>
    <name evidence="2" type="ORF">F383_31993</name>
</gene>
<feature type="region of interest" description="Disordered" evidence="1">
    <location>
        <begin position="1"/>
        <end position="36"/>
    </location>
</feature>
<evidence type="ECO:0000313" key="3">
    <source>
        <dbReference type="Proteomes" id="UP000032142"/>
    </source>
</evidence>
<proteinExistence type="predicted"/>
<protein>
    <submittedName>
        <fullName evidence="2">Uncharacterized protein</fullName>
    </submittedName>
</protein>
<dbReference type="EMBL" id="JRRC01450029">
    <property type="protein sequence ID" value="KHG06350.1"/>
    <property type="molecule type" value="Genomic_DNA"/>
</dbReference>
<keyword evidence="3" id="KW-1185">Reference proteome</keyword>
<comment type="caution">
    <text evidence="2">The sequence shown here is derived from an EMBL/GenBank/DDBJ whole genome shotgun (WGS) entry which is preliminary data.</text>
</comment>
<evidence type="ECO:0000256" key="1">
    <source>
        <dbReference type="SAM" id="MobiDB-lite"/>
    </source>
</evidence>
<dbReference type="Proteomes" id="UP000032142">
    <property type="component" value="Unassembled WGS sequence"/>
</dbReference>
<dbReference type="AlphaFoldDB" id="A0A0B0N045"/>
<name>A0A0B0N045_GOSAR</name>
<organism evidence="2 3">
    <name type="scientific">Gossypium arboreum</name>
    <name type="common">Tree cotton</name>
    <name type="synonym">Gossypium nanking</name>
    <dbReference type="NCBI Taxonomy" id="29729"/>
    <lineage>
        <taxon>Eukaryota</taxon>
        <taxon>Viridiplantae</taxon>
        <taxon>Streptophyta</taxon>
        <taxon>Embryophyta</taxon>
        <taxon>Tracheophyta</taxon>
        <taxon>Spermatophyta</taxon>
        <taxon>Magnoliopsida</taxon>
        <taxon>eudicotyledons</taxon>
        <taxon>Gunneridae</taxon>
        <taxon>Pentapetalae</taxon>
        <taxon>rosids</taxon>
        <taxon>malvids</taxon>
        <taxon>Malvales</taxon>
        <taxon>Malvaceae</taxon>
        <taxon>Malvoideae</taxon>
        <taxon>Gossypium</taxon>
    </lineage>
</organism>
<sequence length="36" mass="4074">MEKMNQHGKSTRPGHPHTGNPHSRVHLVESQHDLHG</sequence>
<feature type="compositionally biased region" description="Basic and acidic residues" evidence="1">
    <location>
        <begin position="26"/>
        <end position="36"/>
    </location>
</feature>